<name>A0ABP7HGV2_9PSEU</name>
<evidence type="ECO:0000256" key="2">
    <source>
        <dbReference type="ARBA" id="ARBA00023125"/>
    </source>
</evidence>
<dbReference type="InterPro" id="IPR000524">
    <property type="entry name" value="Tscrpt_reg_HTH_GntR"/>
</dbReference>
<dbReference type="SMART" id="SM00345">
    <property type="entry name" value="HTH_GNTR"/>
    <property type="match status" value="1"/>
</dbReference>
<keyword evidence="7" id="KW-1185">Reference proteome</keyword>
<evidence type="ECO:0000313" key="6">
    <source>
        <dbReference type="EMBL" id="GAA3791497.1"/>
    </source>
</evidence>
<proteinExistence type="predicted"/>
<dbReference type="RefSeq" id="WP_237336667.1">
    <property type="nucleotide sequence ID" value="NZ_BAABCM010000001.1"/>
</dbReference>
<gene>
    <name evidence="6" type="ORF">GCM10022380_05080</name>
</gene>
<keyword evidence="1" id="KW-0805">Transcription regulation</keyword>
<evidence type="ECO:0000313" key="7">
    <source>
        <dbReference type="Proteomes" id="UP001501624"/>
    </source>
</evidence>
<dbReference type="PANTHER" id="PTHR44846:SF17">
    <property type="entry name" value="GNTR-FAMILY TRANSCRIPTIONAL REGULATOR"/>
    <property type="match status" value="1"/>
</dbReference>
<evidence type="ECO:0000256" key="3">
    <source>
        <dbReference type="ARBA" id="ARBA00023163"/>
    </source>
</evidence>
<feature type="compositionally biased region" description="Basic and acidic residues" evidence="4">
    <location>
        <begin position="85"/>
        <end position="103"/>
    </location>
</feature>
<protein>
    <recommendedName>
        <fullName evidence="5">HTH gntR-type domain-containing protein</fullName>
    </recommendedName>
</protein>
<accession>A0ABP7HGV2</accession>
<dbReference type="InterPro" id="IPR036390">
    <property type="entry name" value="WH_DNA-bd_sf"/>
</dbReference>
<dbReference type="PANTHER" id="PTHR44846">
    <property type="entry name" value="MANNOSYL-D-GLYCERATE TRANSPORT/METABOLISM SYSTEM REPRESSOR MNGR-RELATED"/>
    <property type="match status" value="1"/>
</dbReference>
<dbReference type="Gene3D" id="1.10.10.10">
    <property type="entry name" value="Winged helix-like DNA-binding domain superfamily/Winged helix DNA-binding domain"/>
    <property type="match status" value="1"/>
</dbReference>
<dbReference type="Proteomes" id="UP001501624">
    <property type="component" value="Unassembled WGS sequence"/>
</dbReference>
<dbReference type="CDD" id="cd07377">
    <property type="entry name" value="WHTH_GntR"/>
    <property type="match status" value="1"/>
</dbReference>
<evidence type="ECO:0000256" key="1">
    <source>
        <dbReference type="ARBA" id="ARBA00023015"/>
    </source>
</evidence>
<feature type="domain" description="HTH gntR-type" evidence="5">
    <location>
        <begin position="11"/>
        <end position="79"/>
    </location>
</feature>
<sequence>MTNYQLDDAPGYIYEKMANHLAERIATGDLAVGKPLPAERRLAQEYDVSLGTARHATHLLRKRGLVVTIRSLGTFVAEPAAPDRTPARRDDARDDRSRLDTAL</sequence>
<keyword evidence="3" id="KW-0804">Transcription</keyword>
<reference evidence="7" key="1">
    <citation type="journal article" date="2019" name="Int. J. Syst. Evol. Microbiol.">
        <title>The Global Catalogue of Microorganisms (GCM) 10K type strain sequencing project: providing services to taxonomists for standard genome sequencing and annotation.</title>
        <authorList>
            <consortium name="The Broad Institute Genomics Platform"/>
            <consortium name="The Broad Institute Genome Sequencing Center for Infectious Disease"/>
            <person name="Wu L."/>
            <person name="Ma J."/>
        </authorList>
    </citation>
    <scope>NUCLEOTIDE SEQUENCE [LARGE SCALE GENOMIC DNA]</scope>
    <source>
        <strain evidence="7">JCM 17017</strain>
    </source>
</reference>
<keyword evidence="2" id="KW-0238">DNA-binding</keyword>
<dbReference type="EMBL" id="BAABCM010000001">
    <property type="protein sequence ID" value="GAA3791497.1"/>
    <property type="molecule type" value="Genomic_DNA"/>
</dbReference>
<dbReference type="Pfam" id="PF00392">
    <property type="entry name" value="GntR"/>
    <property type="match status" value="1"/>
</dbReference>
<evidence type="ECO:0000256" key="4">
    <source>
        <dbReference type="SAM" id="MobiDB-lite"/>
    </source>
</evidence>
<organism evidence="6 7">
    <name type="scientific">Amycolatopsis tucumanensis</name>
    <dbReference type="NCBI Taxonomy" id="401106"/>
    <lineage>
        <taxon>Bacteria</taxon>
        <taxon>Bacillati</taxon>
        <taxon>Actinomycetota</taxon>
        <taxon>Actinomycetes</taxon>
        <taxon>Pseudonocardiales</taxon>
        <taxon>Pseudonocardiaceae</taxon>
        <taxon>Amycolatopsis</taxon>
    </lineage>
</organism>
<comment type="caution">
    <text evidence="6">The sequence shown here is derived from an EMBL/GenBank/DDBJ whole genome shotgun (WGS) entry which is preliminary data.</text>
</comment>
<feature type="region of interest" description="Disordered" evidence="4">
    <location>
        <begin position="78"/>
        <end position="103"/>
    </location>
</feature>
<dbReference type="InterPro" id="IPR050679">
    <property type="entry name" value="Bact_HTH_transcr_reg"/>
</dbReference>
<dbReference type="InterPro" id="IPR036388">
    <property type="entry name" value="WH-like_DNA-bd_sf"/>
</dbReference>
<evidence type="ECO:0000259" key="5">
    <source>
        <dbReference type="PROSITE" id="PS50949"/>
    </source>
</evidence>
<dbReference type="PROSITE" id="PS50949">
    <property type="entry name" value="HTH_GNTR"/>
    <property type="match status" value="1"/>
</dbReference>
<dbReference type="SUPFAM" id="SSF46785">
    <property type="entry name" value="Winged helix' DNA-binding domain"/>
    <property type="match status" value="1"/>
</dbReference>